<gene>
    <name evidence="1" type="ORF">MEDL_39509</name>
</gene>
<evidence type="ECO:0000313" key="1">
    <source>
        <dbReference type="EMBL" id="CAG2226429.1"/>
    </source>
</evidence>
<accession>A0A8S3T3N9</accession>
<comment type="caution">
    <text evidence="1">The sequence shown here is derived from an EMBL/GenBank/DDBJ whole genome shotgun (WGS) entry which is preliminary data.</text>
</comment>
<keyword evidence="2" id="KW-1185">Reference proteome</keyword>
<dbReference type="Proteomes" id="UP000683360">
    <property type="component" value="Unassembled WGS sequence"/>
</dbReference>
<dbReference type="OrthoDB" id="5986176at2759"/>
<evidence type="ECO:0000313" key="2">
    <source>
        <dbReference type="Proteomes" id="UP000683360"/>
    </source>
</evidence>
<proteinExistence type="predicted"/>
<sequence length="428" mass="49809">MSDNFSNYCKDKFENHIAKFSSTELSPRLHHDFLQRGKVALTVELNNPFISELYKANKKFNISYVDILNTQIQIFQLKRTDRLEERLNNICCRVSQKYRTTHRSGNKRVNLNMGSSKIAIYETELENVLGLSIKISKFEASNVELVARCKKLHNELCQEMKIKSRTEKTFILLQDEANVLRQENEDLLKIKNIIEQHSITRNNGKTVDELEKSQRYVKLTSLKSVTEKALWFAESYGLTPKSVTFQSKTGETTKFQLDESDQYIEQDVLRMKEILFLLDKFAIGDQAYHELAVMTNDLPKFYLVKNFRDKLSEKIILERTPGNVPGAFVCFRDELIIAIRNFIQSIPEENTPSKFRVKISGDGTKVSRISNYVVMSFVLVDEDKSMSQLHQTTLAIIKCSENYENLQKALHPLFYEINELYKVKQHNR</sequence>
<organism evidence="1 2">
    <name type="scientific">Mytilus edulis</name>
    <name type="common">Blue mussel</name>
    <dbReference type="NCBI Taxonomy" id="6550"/>
    <lineage>
        <taxon>Eukaryota</taxon>
        <taxon>Metazoa</taxon>
        <taxon>Spiralia</taxon>
        <taxon>Lophotrochozoa</taxon>
        <taxon>Mollusca</taxon>
        <taxon>Bivalvia</taxon>
        <taxon>Autobranchia</taxon>
        <taxon>Pteriomorphia</taxon>
        <taxon>Mytilida</taxon>
        <taxon>Mytiloidea</taxon>
        <taxon>Mytilidae</taxon>
        <taxon>Mytilinae</taxon>
        <taxon>Mytilus</taxon>
    </lineage>
</organism>
<dbReference type="AlphaFoldDB" id="A0A8S3T3N9"/>
<dbReference type="PANTHER" id="PTHR31424">
    <property type="entry name" value="PROTEIN CBG23806"/>
    <property type="match status" value="1"/>
</dbReference>
<dbReference type="EMBL" id="CAJPWZ010001900">
    <property type="protein sequence ID" value="CAG2226429.1"/>
    <property type="molecule type" value="Genomic_DNA"/>
</dbReference>
<reference evidence="1" key="1">
    <citation type="submission" date="2021-03" db="EMBL/GenBank/DDBJ databases">
        <authorList>
            <person name="Bekaert M."/>
        </authorList>
    </citation>
    <scope>NUCLEOTIDE SEQUENCE</scope>
</reference>
<name>A0A8S3T3N9_MYTED</name>
<protein>
    <submittedName>
        <fullName evidence="1">Uncharacterized protein</fullName>
    </submittedName>
</protein>
<dbReference type="PANTHER" id="PTHR31424:SF3">
    <property type="entry name" value="RING-TYPE DOMAIN-CONTAINING PROTEIN"/>
    <property type="match status" value="1"/>
</dbReference>